<comment type="caution">
    <text evidence="2">The sequence shown here is derived from an EMBL/GenBank/DDBJ whole genome shotgun (WGS) entry which is preliminary data.</text>
</comment>
<dbReference type="Gene3D" id="1.25.40.10">
    <property type="entry name" value="Tetratricopeptide repeat domain"/>
    <property type="match status" value="2"/>
</dbReference>
<dbReference type="GO" id="GO:0007166">
    <property type="term" value="P:cell surface receptor signaling pathway"/>
    <property type="evidence" value="ECO:0007669"/>
    <property type="project" value="InterPro"/>
</dbReference>
<dbReference type="PRINTS" id="PR00364">
    <property type="entry name" value="DISEASERSIST"/>
</dbReference>
<feature type="domain" description="Novel STAND NTPase 1" evidence="1">
    <location>
        <begin position="210"/>
        <end position="350"/>
    </location>
</feature>
<dbReference type="Proteomes" id="UP001218188">
    <property type="component" value="Unassembled WGS sequence"/>
</dbReference>
<feature type="non-terminal residue" evidence="2">
    <location>
        <position position="1051"/>
    </location>
</feature>
<name>A0AAD6X6F1_9AGAR</name>
<dbReference type="EMBL" id="JARJCM010000061">
    <property type="protein sequence ID" value="KAJ7033894.1"/>
    <property type="molecule type" value="Genomic_DNA"/>
</dbReference>
<evidence type="ECO:0000313" key="2">
    <source>
        <dbReference type="EMBL" id="KAJ7033894.1"/>
    </source>
</evidence>
<dbReference type="InterPro" id="IPR049052">
    <property type="entry name" value="nSTAND1"/>
</dbReference>
<dbReference type="Pfam" id="PF20703">
    <property type="entry name" value="nSTAND1"/>
    <property type="match status" value="1"/>
</dbReference>
<organism evidence="2 3">
    <name type="scientific">Mycena alexandri</name>
    <dbReference type="NCBI Taxonomy" id="1745969"/>
    <lineage>
        <taxon>Eukaryota</taxon>
        <taxon>Fungi</taxon>
        <taxon>Dikarya</taxon>
        <taxon>Basidiomycota</taxon>
        <taxon>Agaricomycotina</taxon>
        <taxon>Agaricomycetes</taxon>
        <taxon>Agaricomycetidae</taxon>
        <taxon>Agaricales</taxon>
        <taxon>Marasmiineae</taxon>
        <taxon>Mycenaceae</taxon>
        <taxon>Mycena</taxon>
    </lineage>
</organism>
<dbReference type="InterPro" id="IPR036537">
    <property type="entry name" value="Adaptor_Cbl_N_dom_sf"/>
</dbReference>
<dbReference type="PANTHER" id="PTHR47691">
    <property type="entry name" value="REGULATOR-RELATED"/>
    <property type="match status" value="1"/>
</dbReference>
<protein>
    <recommendedName>
        <fullName evidence="1">Novel STAND NTPase 1 domain-containing protein</fullName>
    </recommendedName>
</protein>
<dbReference type="SUPFAM" id="SSF48452">
    <property type="entry name" value="TPR-like"/>
    <property type="match status" value="2"/>
</dbReference>
<dbReference type="CDD" id="cd21037">
    <property type="entry name" value="MLKL_NTD"/>
    <property type="match status" value="1"/>
</dbReference>
<dbReference type="Gene3D" id="3.40.50.300">
    <property type="entry name" value="P-loop containing nucleotide triphosphate hydrolases"/>
    <property type="match status" value="1"/>
</dbReference>
<evidence type="ECO:0000259" key="1">
    <source>
        <dbReference type="Pfam" id="PF20703"/>
    </source>
</evidence>
<dbReference type="InterPro" id="IPR027417">
    <property type="entry name" value="P-loop_NTPase"/>
</dbReference>
<dbReference type="Gene3D" id="1.20.930.20">
    <property type="entry name" value="Adaptor protein Cbl, N-terminal domain"/>
    <property type="match status" value="1"/>
</dbReference>
<dbReference type="InterPro" id="IPR059179">
    <property type="entry name" value="MLKL-like_MCAfunc"/>
</dbReference>
<reference evidence="2" key="1">
    <citation type="submission" date="2023-03" db="EMBL/GenBank/DDBJ databases">
        <title>Massive genome expansion in bonnet fungi (Mycena s.s.) driven by repeated elements and novel gene families across ecological guilds.</title>
        <authorList>
            <consortium name="Lawrence Berkeley National Laboratory"/>
            <person name="Harder C.B."/>
            <person name="Miyauchi S."/>
            <person name="Viragh M."/>
            <person name="Kuo A."/>
            <person name="Thoen E."/>
            <person name="Andreopoulos B."/>
            <person name="Lu D."/>
            <person name="Skrede I."/>
            <person name="Drula E."/>
            <person name="Henrissat B."/>
            <person name="Morin E."/>
            <person name="Kohler A."/>
            <person name="Barry K."/>
            <person name="LaButti K."/>
            <person name="Morin E."/>
            <person name="Salamov A."/>
            <person name="Lipzen A."/>
            <person name="Mereny Z."/>
            <person name="Hegedus B."/>
            <person name="Baldrian P."/>
            <person name="Stursova M."/>
            <person name="Weitz H."/>
            <person name="Taylor A."/>
            <person name="Grigoriev I.V."/>
            <person name="Nagy L.G."/>
            <person name="Martin F."/>
            <person name="Kauserud H."/>
        </authorList>
    </citation>
    <scope>NUCLEOTIDE SEQUENCE</scope>
    <source>
        <strain evidence="2">CBHHK200</strain>
    </source>
</reference>
<dbReference type="AlphaFoldDB" id="A0AAD6X6F1"/>
<keyword evidence="3" id="KW-1185">Reference proteome</keyword>
<dbReference type="PANTHER" id="PTHR47691:SF3">
    <property type="entry name" value="HTH-TYPE TRANSCRIPTIONAL REGULATOR RV0890C-RELATED"/>
    <property type="match status" value="1"/>
</dbReference>
<dbReference type="SUPFAM" id="SSF52540">
    <property type="entry name" value="P-loop containing nucleoside triphosphate hydrolases"/>
    <property type="match status" value="1"/>
</dbReference>
<proteinExistence type="predicted"/>
<dbReference type="InterPro" id="IPR011990">
    <property type="entry name" value="TPR-like_helical_dom_sf"/>
</dbReference>
<accession>A0AAD6X6F1</accession>
<gene>
    <name evidence="2" type="ORF">C8F04DRAFT_604874</name>
</gene>
<sequence length="1051" mass="116820">PHQPTVTEIRITTIVACLEPPIKLLNTVHDAFGTPFVPAISNTTQSLITGIQNAKKNKEECIQLMEHVHQVLYALVNLHLKGETPGSLPPTTLYHVGRFMDTLHKIYTFVEAQQEGNRIKSFFRQSEINTLLKNCRAGIQDALQVFKIETGATTLTNAREIQIAADSIHQELLELISTLSDEGTSDQASSMYSTLNGSQMSSQSFTLLPAKPKIFHGRELELGEITTMLSRGPARIAILGPGGIGKTSLVKAVLHHPDVIAKYNNRFFVASDSAATSIDIAALIGAHIGLNPGRDLTKPVLQYLSRKGPSLLVLDNLETTWEPTSSCGGVEELLSLLADIEHVGLIITMRGAERPTKVRWTRPFLPPLEPLSAQAAKKMFIDIADDVHAPKDIEQLLRLTDNLPLAVDLIAHLVDYDGCASVLARWETEKTSLLSAGYDKRSNLDASIAMSLLSPRLVTWPGAIKLLSLLSILPDGLSDTDLIYSNLPIQDVLACKAVLLSTSLIFLDNKKRIKSLMPIRDHMQYFHPVTTSMVESLRKYFHGLLDLYRKYKGSQQVADNINQITLNLNNLQQLLSQELSGQNPDLADTIACIVSLNEFSGDTGRGWIPLMDKVPHVFPQPCDHGLELHFITEIFMAYSDHPVASPDSLVEQAMSHLTHLHDPGLECQFYIALGAYHTAQTGNLSEAIKSLETALILARSTEETNSQAIILDRLAGIKWRTGEYTIGHTLAADAQRLAKLSPNFYTEARALRTQSMCSMSLGDYKDIGFLLHRARELLKMCGMSNGFLYQHLMLSEAEVHLFRSEYQEARNIYLHILEVTSPDQDPNNHAYALLNIAIVDAEISGREDDTYRNIDQARTLFGRLAYVDEHNFCEVVMGQLQLAKGETFIAKATFEKYLQLFWIRHAEGTSYCLERLADTSRWGVSDSAWTSRYAVVYLAFSMKTQNRLALHRALRCLADVFLVHGDEATAEKLFNVALKGFSSMGIYHDSGICMLRLGDLGKKQGDHVKAAALWTEAQPQFERALQTKDAACIEERLADLERENSTNNLGN</sequence>
<evidence type="ECO:0000313" key="3">
    <source>
        <dbReference type="Proteomes" id="UP001218188"/>
    </source>
</evidence>